<dbReference type="Gene3D" id="1.10.1740.10">
    <property type="match status" value="1"/>
</dbReference>
<dbReference type="SUPFAM" id="SSF52833">
    <property type="entry name" value="Thioredoxin-like"/>
    <property type="match status" value="1"/>
</dbReference>
<protein>
    <submittedName>
        <fullName evidence="8">Sigma-70 family RNA polymerase sigma factor</fullName>
    </submittedName>
</protein>
<dbReference type="InterPro" id="IPR007627">
    <property type="entry name" value="RNA_pol_sigma70_r2"/>
</dbReference>
<dbReference type="NCBIfam" id="TIGR02937">
    <property type="entry name" value="sigma70-ECF"/>
    <property type="match status" value="1"/>
</dbReference>
<accession>A0AAU7C8L4</accession>
<dbReference type="EMBL" id="CP155447">
    <property type="protein sequence ID" value="XBH01322.1"/>
    <property type="molecule type" value="Genomic_DNA"/>
</dbReference>
<evidence type="ECO:0000256" key="4">
    <source>
        <dbReference type="ARBA" id="ARBA00023125"/>
    </source>
</evidence>
<sequence length="725" mass="79972">MTSKPHGESLHLLGVIFDSGTVSGLSDGELLDRFTGRGERSASLAFAELVRRHGPMVFRVCRATLRNEQDAQDAFQATYLVLVQKAATLRVRETLGPWLHAVAVRIAACARANAIRRRIHEGNLGAMARPLIDEDRPRDDLDAVLHDELGRLPERFRTAIVLCDLEGLTHEAAAHQLGWPVGTVKSRQTRGRQKLRARLIGRGVAPSVGVAWYELTSQTASATTLPATLAEATVQVCMNADLARIAVAGIVSQPIVTLVAGGLRSMFLAKLKIVAVSLLAATLTASAALVAYSAQGQGQGQGQGRAPAPVPQQVQETGAKGPEQAVRQGPEEEFQTLLREFDALKANTTAVNKARAGNAGPGQVRKVPAKQAATDYNRISGRLLELAIRNPGSDVSEQILVWLAKNARLELEGAKAREILARDHSRSDRLATLFTDRYKLADTWRSKSAEDLARNALEQSPYRDVRGHACYWLADLLRYQAEMIRRFTLDSPDQIDRVWQMRGVTPEDRKWVMQKDPKRLEEEAVHLFERVIAEFPNVENNDERSFALLTRRLDQKVQAPLFALRHLSVDKMAPEIEGEDLDGKPMKLSESRGRVVVLYIDRKLMPLVPGGNVRLVPTQLFSTLARNMEGKPLSILGVVTGNDREAFKQTVKTIGPTARFWWDPDQNGGPGPIHTAWDGASPKVFVIDARGVIRYAGFFTVDELEKAVTHLLKEKDAEPENGQKE</sequence>
<dbReference type="CDD" id="cd02966">
    <property type="entry name" value="TlpA_like_family"/>
    <property type="match status" value="1"/>
</dbReference>
<dbReference type="GO" id="GO:0003677">
    <property type="term" value="F:DNA binding"/>
    <property type="evidence" value="ECO:0007669"/>
    <property type="project" value="UniProtKB-KW"/>
</dbReference>
<dbReference type="Gene3D" id="3.40.30.10">
    <property type="entry name" value="Glutaredoxin"/>
    <property type="match status" value="1"/>
</dbReference>
<dbReference type="GO" id="GO:0006352">
    <property type="term" value="P:DNA-templated transcription initiation"/>
    <property type="evidence" value="ECO:0007669"/>
    <property type="project" value="InterPro"/>
</dbReference>
<keyword evidence="5" id="KW-0804">Transcription</keyword>
<dbReference type="CDD" id="cd06171">
    <property type="entry name" value="Sigma70_r4"/>
    <property type="match status" value="1"/>
</dbReference>
<dbReference type="RefSeq" id="WP_406694020.1">
    <property type="nucleotide sequence ID" value="NZ_CP155447.1"/>
</dbReference>
<dbReference type="InterPro" id="IPR013766">
    <property type="entry name" value="Thioredoxin_domain"/>
</dbReference>
<evidence type="ECO:0000259" key="7">
    <source>
        <dbReference type="PROSITE" id="PS51352"/>
    </source>
</evidence>
<evidence type="ECO:0000256" key="3">
    <source>
        <dbReference type="ARBA" id="ARBA00023082"/>
    </source>
</evidence>
<reference evidence="8" key="1">
    <citation type="submission" date="2024-05" db="EMBL/GenBank/DDBJ databases">
        <title>Planctomycetes of the genus Singulisphaera possess chitinolytic capabilities.</title>
        <authorList>
            <person name="Ivanova A."/>
        </authorList>
    </citation>
    <scope>NUCLEOTIDE SEQUENCE</scope>
    <source>
        <strain evidence="8">Ch08T</strain>
    </source>
</reference>
<feature type="region of interest" description="Disordered" evidence="6">
    <location>
        <begin position="298"/>
        <end position="331"/>
    </location>
</feature>
<feature type="domain" description="Thioredoxin" evidence="7">
    <location>
        <begin position="567"/>
        <end position="713"/>
    </location>
</feature>
<dbReference type="Gene3D" id="1.10.10.10">
    <property type="entry name" value="Winged helix-like DNA-binding domain superfamily/Winged helix DNA-binding domain"/>
    <property type="match status" value="1"/>
</dbReference>
<evidence type="ECO:0000256" key="5">
    <source>
        <dbReference type="ARBA" id="ARBA00023163"/>
    </source>
</evidence>
<evidence type="ECO:0000313" key="8">
    <source>
        <dbReference type="EMBL" id="XBH01322.1"/>
    </source>
</evidence>
<dbReference type="InterPro" id="IPR013325">
    <property type="entry name" value="RNA_pol_sigma_r2"/>
</dbReference>
<keyword evidence="3" id="KW-0731">Sigma factor</keyword>
<evidence type="ECO:0000256" key="2">
    <source>
        <dbReference type="ARBA" id="ARBA00023015"/>
    </source>
</evidence>
<dbReference type="SUPFAM" id="SSF88946">
    <property type="entry name" value="Sigma2 domain of RNA polymerase sigma factors"/>
    <property type="match status" value="1"/>
</dbReference>
<dbReference type="PANTHER" id="PTHR43133">
    <property type="entry name" value="RNA POLYMERASE ECF-TYPE SIGMA FACTO"/>
    <property type="match status" value="1"/>
</dbReference>
<dbReference type="InterPro" id="IPR036249">
    <property type="entry name" value="Thioredoxin-like_sf"/>
</dbReference>
<feature type="compositionally biased region" description="Low complexity" evidence="6">
    <location>
        <begin position="304"/>
        <end position="315"/>
    </location>
</feature>
<name>A0AAU7C8L4_9BACT</name>
<keyword evidence="2" id="KW-0805">Transcription regulation</keyword>
<proteinExistence type="inferred from homology"/>
<dbReference type="Pfam" id="PF04542">
    <property type="entry name" value="Sigma70_r2"/>
    <property type="match status" value="1"/>
</dbReference>
<dbReference type="AlphaFoldDB" id="A0AAU7C8L4"/>
<dbReference type="InterPro" id="IPR013324">
    <property type="entry name" value="RNA_pol_sigma_r3/r4-like"/>
</dbReference>
<evidence type="ECO:0000256" key="1">
    <source>
        <dbReference type="ARBA" id="ARBA00010641"/>
    </source>
</evidence>
<dbReference type="Pfam" id="PF08281">
    <property type="entry name" value="Sigma70_r4_2"/>
    <property type="match status" value="1"/>
</dbReference>
<dbReference type="GO" id="GO:0016987">
    <property type="term" value="F:sigma factor activity"/>
    <property type="evidence" value="ECO:0007669"/>
    <property type="project" value="UniProtKB-KW"/>
</dbReference>
<keyword evidence="4" id="KW-0238">DNA-binding</keyword>
<dbReference type="PROSITE" id="PS51352">
    <property type="entry name" value="THIOREDOXIN_2"/>
    <property type="match status" value="1"/>
</dbReference>
<dbReference type="SUPFAM" id="SSF88659">
    <property type="entry name" value="Sigma3 and sigma4 domains of RNA polymerase sigma factors"/>
    <property type="match status" value="1"/>
</dbReference>
<dbReference type="PANTHER" id="PTHR43133:SF8">
    <property type="entry name" value="RNA POLYMERASE SIGMA FACTOR HI_1459-RELATED"/>
    <property type="match status" value="1"/>
</dbReference>
<evidence type="ECO:0000256" key="6">
    <source>
        <dbReference type="SAM" id="MobiDB-lite"/>
    </source>
</evidence>
<dbReference type="InterPro" id="IPR036388">
    <property type="entry name" value="WH-like_DNA-bd_sf"/>
</dbReference>
<comment type="similarity">
    <text evidence="1">Belongs to the sigma-70 factor family. ECF subfamily.</text>
</comment>
<organism evidence="8">
    <name type="scientific">Singulisphaera sp. Ch08</name>
    <dbReference type="NCBI Taxonomy" id="3120278"/>
    <lineage>
        <taxon>Bacteria</taxon>
        <taxon>Pseudomonadati</taxon>
        <taxon>Planctomycetota</taxon>
        <taxon>Planctomycetia</taxon>
        <taxon>Isosphaerales</taxon>
        <taxon>Isosphaeraceae</taxon>
        <taxon>Singulisphaera</taxon>
    </lineage>
</organism>
<dbReference type="InterPro" id="IPR039425">
    <property type="entry name" value="RNA_pol_sigma-70-like"/>
</dbReference>
<dbReference type="InterPro" id="IPR014284">
    <property type="entry name" value="RNA_pol_sigma-70_dom"/>
</dbReference>
<dbReference type="InterPro" id="IPR013249">
    <property type="entry name" value="RNA_pol_sigma70_r4_t2"/>
</dbReference>
<gene>
    <name evidence="8" type="ORF">V5E97_23545</name>
</gene>